<accession>A0AAV2VNC1</accession>
<proteinExistence type="predicted"/>
<evidence type="ECO:0000259" key="1">
    <source>
        <dbReference type="Pfam" id="PF16976"/>
    </source>
</evidence>
<feature type="domain" description="Flp pilus assembly protein RcpC/CpaB" evidence="1">
    <location>
        <begin position="121"/>
        <end position="245"/>
    </location>
</feature>
<dbReference type="InterPro" id="IPR031571">
    <property type="entry name" value="RcpC_dom"/>
</dbReference>
<dbReference type="InterPro" id="IPR017592">
    <property type="entry name" value="Pilus_assmbl_Flp-typ_CpaB"/>
</dbReference>
<gene>
    <name evidence="2" type="ORF">VIBNISOn1_1680018</name>
</gene>
<evidence type="ECO:0000313" key="3">
    <source>
        <dbReference type="Proteomes" id="UP000018211"/>
    </source>
</evidence>
<evidence type="ECO:0000313" key="2">
    <source>
        <dbReference type="EMBL" id="CCO46140.1"/>
    </source>
</evidence>
<dbReference type="EMBL" id="CAOF01000077">
    <property type="protein sequence ID" value="CCO46140.1"/>
    <property type="molecule type" value="Genomic_DNA"/>
</dbReference>
<dbReference type="CDD" id="cd11614">
    <property type="entry name" value="SAF_CpaB_FlgA_like"/>
    <property type="match status" value="1"/>
</dbReference>
<dbReference type="NCBIfam" id="TIGR03177">
    <property type="entry name" value="pilus_cpaB"/>
    <property type="match status" value="1"/>
</dbReference>
<protein>
    <submittedName>
        <fullName evidence="2">Flp pilus assembly protein CpaB</fullName>
    </submittedName>
</protein>
<dbReference type="Proteomes" id="UP000018211">
    <property type="component" value="Unassembled WGS sequence"/>
</dbReference>
<dbReference type="RefSeq" id="WP_022611370.1">
    <property type="nucleotide sequence ID" value="NZ_LK391965.1"/>
</dbReference>
<dbReference type="Pfam" id="PF16976">
    <property type="entry name" value="RcpC"/>
    <property type="match status" value="1"/>
</dbReference>
<organism evidence="2 3">
    <name type="scientific">Vibrio nigripulchritudo SOn1</name>
    <dbReference type="NCBI Taxonomy" id="1238450"/>
    <lineage>
        <taxon>Bacteria</taxon>
        <taxon>Pseudomonadati</taxon>
        <taxon>Pseudomonadota</taxon>
        <taxon>Gammaproteobacteria</taxon>
        <taxon>Vibrionales</taxon>
        <taxon>Vibrionaceae</taxon>
        <taxon>Vibrio</taxon>
    </lineage>
</organism>
<dbReference type="AlphaFoldDB" id="A0AAV2VNC1"/>
<name>A0AAV2VNC1_9VIBR</name>
<reference evidence="2 3" key="1">
    <citation type="journal article" date="2013" name="ISME J.">
        <title>Comparative genomics of pathogenic lineages of Vibrio nigripulchritudo identifies virulence-associated traits.</title>
        <authorList>
            <person name="Goudenege D."/>
            <person name="Labreuche Y."/>
            <person name="Krin E."/>
            <person name="Ansquer D."/>
            <person name="Mangenot S."/>
            <person name="Calteau A."/>
            <person name="Medigue C."/>
            <person name="Mazel D."/>
            <person name="Polz M.F."/>
            <person name="Le Roux F."/>
        </authorList>
    </citation>
    <scope>NUCLEOTIDE SEQUENCE [LARGE SCALE GENOMIC DNA]</scope>
    <source>
        <strain evidence="2 3">SOn1</strain>
    </source>
</reference>
<comment type="caution">
    <text evidence="2">The sequence shown here is derived from an EMBL/GenBank/DDBJ whole genome shotgun (WGS) entry which is preliminary data.</text>
</comment>
<sequence length="297" mass="32994">MKKLLFVLISIGLLLVTLMFVWSNTAATPVSKTEKQAELEEPKAIAPKILVAKYPIQVGSLLRSQDFKWATFDDSEHQLNDLFLKDFVELKSLEGSLITQSLVAGQPLTSSVIIRPEQSHYLSSMLAPGMKGVTLDITFAGSNYGLIRAGNFVDIILTTTKKHTDDEGFGEFTKHANNLVLENVRLLAVDNVLTDILSGPEKKDSSSSHNQNGERTIPVTFEVTADQAQRLLLARKLGSLSLLLRSAYQDASLAQSDNVTLWDEEISDNHNPRMLRQQSIRIFDGQDVRTQEKPTAR</sequence>